<proteinExistence type="predicted"/>
<organism evidence="1 2">
    <name type="scientific">Pluteus cervinus</name>
    <dbReference type="NCBI Taxonomy" id="181527"/>
    <lineage>
        <taxon>Eukaryota</taxon>
        <taxon>Fungi</taxon>
        <taxon>Dikarya</taxon>
        <taxon>Basidiomycota</taxon>
        <taxon>Agaricomycotina</taxon>
        <taxon>Agaricomycetes</taxon>
        <taxon>Agaricomycetidae</taxon>
        <taxon>Agaricales</taxon>
        <taxon>Pluteineae</taxon>
        <taxon>Pluteaceae</taxon>
        <taxon>Pluteus</taxon>
    </lineage>
</organism>
<reference evidence="1 2" key="1">
    <citation type="journal article" date="2019" name="Nat. Ecol. Evol.">
        <title>Megaphylogeny resolves global patterns of mushroom evolution.</title>
        <authorList>
            <person name="Varga T."/>
            <person name="Krizsan K."/>
            <person name="Foldi C."/>
            <person name="Dima B."/>
            <person name="Sanchez-Garcia M."/>
            <person name="Sanchez-Ramirez S."/>
            <person name="Szollosi G.J."/>
            <person name="Szarkandi J.G."/>
            <person name="Papp V."/>
            <person name="Albert L."/>
            <person name="Andreopoulos W."/>
            <person name="Angelini C."/>
            <person name="Antonin V."/>
            <person name="Barry K.W."/>
            <person name="Bougher N.L."/>
            <person name="Buchanan P."/>
            <person name="Buyck B."/>
            <person name="Bense V."/>
            <person name="Catcheside P."/>
            <person name="Chovatia M."/>
            <person name="Cooper J."/>
            <person name="Damon W."/>
            <person name="Desjardin D."/>
            <person name="Finy P."/>
            <person name="Geml J."/>
            <person name="Haridas S."/>
            <person name="Hughes K."/>
            <person name="Justo A."/>
            <person name="Karasinski D."/>
            <person name="Kautmanova I."/>
            <person name="Kiss B."/>
            <person name="Kocsube S."/>
            <person name="Kotiranta H."/>
            <person name="LaButti K.M."/>
            <person name="Lechner B.E."/>
            <person name="Liimatainen K."/>
            <person name="Lipzen A."/>
            <person name="Lukacs Z."/>
            <person name="Mihaltcheva S."/>
            <person name="Morgado L.N."/>
            <person name="Niskanen T."/>
            <person name="Noordeloos M.E."/>
            <person name="Ohm R.A."/>
            <person name="Ortiz-Santana B."/>
            <person name="Ovrebo C."/>
            <person name="Racz N."/>
            <person name="Riley R."/>
            <person name="Savchenko A."/>
            <person name="Shiryaev A."/>
            <person name="Soop K."/>
            <person name="Spirin V."/>
            <person name="Szebenyi C."/>
            <person name="Tomsovsky M."/>
            <person name="Tulloss R.E."/>
            <person name="Uehling J."/>
            <person name="Grigoriev I.V."/>
            <person name="Vagvolgyi C."/>
            <person name="Papp T."/>
            <person name="Martin F.M."/>
            <person name="Miettinen O."/>
            <person name="Hibbett D.S."/>
            <person name="Nagy L.G."/>
        </authorList>
    </citation>
    <scope>NUCLEOTIDE SEQUENCE [LARGE SCALE GENOMIC DNA]</scope>
    <source>
        <strain evidence="1 2">NL-1719</strain>
    </source>
</reference>
<dbReference type="EMBL" id="ML208259">
    <property type="protein sequence ID" value="TFK76630.1"/>
    <property type="molecule type" value="Genomic_DNA"/>
</dbReference>
<accession>A0ACD3BEK7</accession>
<sequence length="1936" mass="211825">MAKNRDNLPRLNIPQPMNHQPPMPFDRLPPMFSPAFNGAFPQPYSAMQTPMQAFFAQQPQPGPGRPTHHQGQASMAQLAAAGIHPPAGFAITPMAGHFSRASLALPSGQQPGPPFPNRNRRQLSVGGPPKAVLGGPARKLSPLPSTATPDTPAAVAVAAAPTQKAKKVNVNLPKETIPGDGQPDTRPSWARNLLDHPVEYKDLSIPPVEIYSAESYPPDSWRLHIPNAVDVFLPGKIAWEEMRQQAIEEKLEKLGVERGSGSNVPHIFAPHARAASISSPADPALLLFKLNKLQQSQDSAPNSLTTSPQPPFGLSPSPHRQPPRFVPNRHGHSMSLAQPPSYHTNGAVTNYNPFGPNAILGSDQFTQADASEPTGTLDHLPAPSTSLAPPPISAVSRSDFIRGFGLDIPEEPEEEERAESETTEDVHGGDDAVAEGEETDMDETEGEIQLQVEAGDTPHSSRLHSRHVSKLSAALTLRSVGGVFDDSPTPQVDGEPLQNGVEGELSDEESQGQPDDNEAAIEEWTGSEDMQEVSDDESIGEWSNPSDEERARQIRATRRIRRRESQQIPLDEIPRRLPNFPRPPENTMIVPPRIRDEDDIISNPSDDDHFKLRPAAPHSRTTSAQLSVHDPAKAHSRVPSEGIFHASQPSASQSQTSQSRIEQPAPTFAPRRDSLNPLAKPFVFGAPRAQAWETPTTNSSPGVPPMAPFLGHTRLPSFGKPLNIAAPEFKPGGFTFQPPPGLPQMPSAVTFPEPDFTPPDAPDQSSPFRVQGREKRQRRASSNSVEEGDSMASFRFPNTLDSPQSVRRNTSPRREMQHKSLNPSAEPFTFAGFSAVAKLPYVPKPVEVVEQQDTTQDSAREDEQVDVDEPKLSEFTFPPSASKTKRAPIPLDFTQAASNNTGVFKAPLNGTEDRTRRAVRSRLSSHDLYEHIQRPSMDDLNLPHISHKASRGHLATDPHLRQGSPLEDVFSTSKLHSRRRSSLPDALHDPNSSVSETSIVQPLDLTGRLQINRLESLLDDKIGQLRNDLRRDLAKEQVGLDGMNPSTESAINEVISLFRAQLQESASRGLDDAQLQARGELDFELLRDVVEQGHKESLTLLRHELDAVISRMWQLRSNGIEKTSDPTPVIEQVGNRTIQAVVESISQLSARLEAMNRTASSRERDAVVDKVINALTPTLQALRAEPVDYEFLTNQLSQAVKPHITQLIDLASDKRETAGLIVDKLIPMLPESPSAAFDTVALTTSLTAEIRRALGPLDVHSFKEGVAELVVSQLDSRLAVRDQNFNVEVVSRRVADGVSPLFEPLERVGASLKKLEGVQATLTSMDSGISSSQSDILNAVSQIPASFTGVIDALAEIKTQLQAVEASAISAAEKATPVAPVVVPQDDNLLQIKATLDNLTNAQASLSRETQEILAGHQDISARLTALPASLVTATTVLQDSHADFVASREQMRRDMEDLRKQNTEYQVELSKARGAHGQIRVEKDSLKEKLTVVEGDRDRLKIQVRNLEDTVSTRATEATSLATRNAELEEGLSKALARLQASDVTAQASQAKIAELEKANRELTTERQSLKAKADSLDMQVTFANRDKETTAQSLAALQSQYDQLQSQQSQLDELHLAHEKLDALTALIGQGDSEELKELRRYRDRTKVLEGEHSALQKRFKDQEGKIANSERIAFTARQSLAQAQQRGSEWERRAKDYEAQLELVRTKLEQAEQTHSQLDSDYGVVKLQLDEREADERLAKDREAKLREQITALESKVTRLQTELEQAKTPPTPTFAKPAVGNLRAPSVASYSSPSPYRKPVPLGNGNGNGYTRPDSRASTVHIDRDEPTQRSSSRLTHVSNGSATPPTGVWDSMHAPGSRSSVPSYNYRPNNPAQSLLNNGYSARSGRYPPLGPSTPKTKPSGEYHRGSVAPPSPTPSTVSLAPTQGEDGWWS</sequence>
<evidence type="ECO:0000313" key="1">
    <source>
        <dbReference type="EMBL" id="TFK76630.1"/>
    </source>
</evidence>
<evidence type="ECO:0000313" key="2">
    <source>
        <dbReference type="Proteomes" id="UP000308600"/>
    </source>
</evidence>
<name>A0ACD3BEK7_9AGAR</name>
<keyword evidence="2" id="KW-1185">Reference proteome</keyword>
<dbReference type="Proteomes" id="UP000308600">
    <property type="component" value="Unassembled WGS sequence"/>
</dbReference>
<protein>
    <submittedName>
        <fullName evidence="1">Uncharacterized protein</fullName>
    </submittedName>
</protein>
<gene>
    <name evidence="1" type="ORF">BDN72DRAFT_829764</name>
</gene>